<dbReference type="PANTHER" id="PTHR43471:SF3">
    <property type="entry name" value="ABC TRANSPORTER PERMEASE PROTEIN NATB"/>
    <property type="match status" value="1"/>
</dbReference>
<feature type="transmembrane region" description="Helical" evidence="5">
    <location>
        <begin position="241"/>
        <end position="266"/>
    </location>
</feature>
<keyword evidence="4 5" id="KW-0472">Membrane</keyword>
<evidence type="ECO:0000256" key="5">
    <source>
        <dbReference type="SAM" id="Phobius"/>
    </source>
</evidence>
<feature type="transmembrane region" description="Helical" evidence="5">
    <location>
        <begin position="196"/>
        <end position="221"/>
    </location>
</feature>
<evidence type="ECO:0000256" key="1">
    <source>
        <dbReference type="ARBA" id="ARBA00004141"/>
    </source>
</evidence>
<dbReference type="GO" id="GO:0140359">
    <property type="term" value="F:ABC-type transporter activity"/>
    <property type="evidence" value="ECO:0007669"/>
    <property type="project" value="InterPro"/>
</dbReference>
<dbReference type="GO" id="GO:0016020">
    <property type="term" value="C:membrane"/>
    <property type="evidence" value="ECO:0007669"/>
    <property type="project" value="UniProtKB-SubCell"/>
</dbReference>
<evidence type="ECO:0000259" key="6">
    <source>
        <dbReference type="Pfam" id="PF12698"/>
    </source>
</evidence>
<evidence type="ECO:0000313" key="7">
    <source>
        <dbReference type="EMBL" id="SHE79824.1"/>
    </source>
</evidence>
<dbReference type="RefSeq" id="WP_072895650.1">
    <property type="nucleotide sequence ID" value="NZ_FQVM01000012.1"/>
</dbReference>
<keyword evidence="2 5" id="KW-0812">Transmembrane</keyword>
<accession>A0A1M4WF31</accession>
<feature type="transmembrane region" description="Helical" evidence="5">
    <location>
        <begin position="359"/>
        <end position="379"/>
    </location>
</feature>
<dbReference type="OrthoDB" id="9768837at2"/>
<feature type="transmembrane region" description="Helical" evidence="5">
    <location>
        <begin position="25"/>
        <end position="47"/>
    </location>
</feature>
<feature type="domain" description="ABC-2 type transporter transmembrane" evidence="6">
    <location>
        <begin position="26"/>
        <end position="406"/>
    </location>
</feature>
<dbReference type="Pfam" id="PF12698">
    <property type="entry name" value="ABC2_membrane_3"/>
    <property type="match status" value="1"/>
</dbReference>
<protein>
    <submittedName>
        <fullName evidence="7">ABC-2 type transport system permease protein</fullName>
    </submittedName>
</protein>
<gene>
    <name evidence="7" type="ORF">SAMN05443638_11215</name>
</gene>
<reference evidence="7 8" key="1">
    <citation type="submission" date="2016-11" db="EMBL/GenBank/DDBJ databases">
        <authorList>
            <person name="Jaros S."/>
            <person name="Januszkiewicz K."/>
            <person name="Wedrychowicz H."/>
        </authorList>
    </citation>
    <scope>NUCLEOTIDE SEQUENCE [LARGE SCALE GENOMIC DNA]</scope>
    <source>
        <strain evidence="7 8">DSM 2631</strain>
    </source>
</reference>
<proteinExistence type="predicted"/>
<dbReference type="AlphaFoldDB" id="A0A1M4WF31"/>
<comment type="subcellular location">
    <subcellularLocation>
        <location evidence="1">Membrane</location>
        <topology evidence="1">Multi-pass membrane protein</topology>
    </subcellularLocation>
</comment>
<dbReference type="EMBL" id="FQVM01000012">
    <property type="protein sequence ID" value="SHE79824.1"/>
    <property type="molecule type" value="Genomic_DNA"/>
</dbReference>
<name>A0A1M4WF31_9CLOT</name>
<evidence type="ECO:0000256" key="3">
    <source>
        <dbReference type="ARBA" id="ARBA00022989"/>
    </source>
</evidence>
<keyword evidence="3 5" id="KW-1133">Transmembrane helix</keyword>
<dbReference type="Proteomes" id="UP000184035">
    <property type="component" value="Unassembled WGS sequence"/>
</dbReference>
<sequence length="435" mass="48607">MNLKNFTKVFNFTIVQLMKTKSYKISTIIIMVMVFIGVSLINIIPAINSNSNKSEKTIKNEVKIKEVYYKNNSNLNFLDSMKAIFPDITFKETKESDKVLNEKIENTENSEVYVEIDKNDNNYTLTLVKPPKKDLVTNKDADIFMSSLNSVLESSKLESLGISPNEIKEIKRPIENKLIVAGEKENSIEEKIAKMILPTVISIILFYIIYFYGYWVASSIVSEKTSRVMELLLTSLKPAELIVGKCVAMGVLALIQFLSIIIISLLSYSVSGILVKKFINSSATTINLSAIFSSVSPLDVLFIILFFILGYTVYALCNSLAGSTISKVEDLNMAMMPVSMLGVVGFYIAIIALSSNAPLMVKLATFIPFASPFYVPAMLVSNNIPISETLASLAIIVVFIVILIIFTQKVYSVAILHNGNRLKFKDLFRIFKEEK</sequence>
<organism evidence="7 8">
    <name type="scientific">Clostridium fallax</name>
    <dbReference type="NCBI Taxonomy" id="1533"/>
    <lineage>
        <taxon>Bacteria</taxon>
        <taxon>Bacillati</taxon>
        <taxon>Bacillota</taxon>
        <taxon>Clostridia</taxon>
        <taxon>Eubacteriales</taxon>
        <taxon>Clostridiaceae</taxon>
        <taxon>Clostridium</taxon>
    </lineage>
</organism>
<feature type="transmembrane region" description="Helical" evidence="5">
    <location>
        <begin position="333"/>
        <end position="353"/>
    </location>
</feature>
<dbReference type="PANTHER" id="PTHR43471">
    <property type="entry name" value="ABC TRANSPORTER PERMEASE"/>
    <property type="match status" value="1"/>
</dbReference>
<keyword evidence="8" id="KW-1185">Reference proteome</keyword>
<feature type="transmembrane region" description="Helical" evidence="5">
    <location>
        <begin position="391"/>
        <end position="411"/>
    </location>
</feature>
<feature type="transmembrane region" description="Helical" evidence="5">
    <location>
        <begin position="301"/>
        <end position="321"/>
    </location>
</feature>
<evidence type="ECO:0000313" key="8">
    <source>
        <dbReference type="Proteomes" id="UP000184035"/>
    </source>
</evidence>
<dbReference type="InterPro" id="IPR013525">
    <property type="entry name" value="ABC2_TM"/>
</dbReference>
<evidence type="ECO:0000256" key="4">
    <source>
        <dbReference type="ARBA" id="ARBA00023136"/>
    </source>
</evidence>
<evidence type="ECO:0000256" key="2">
    <source>
        <dbReference type="ARBA" id="ARBA00022692"/>
    </source>
</evidence>
<dbReference type="STRING" id="1533.SAMN05443638_11215"/>